<dbReference type="PANTHER" id="PTHR38445">
    <property type="entry name" value="HTH-TYPE TRANSCRIPTIONAL REPRESSOR YTRA"/>
    <property type="match status" value="1"/>
</dbReference>
<dbReference type="RefSeq" id="WP_192038609.1">
    <property type="nucleotide sequence ID" value="NZ_JACYWE010000003.1"/>
</dbReference>
<dbReference type="GO" id="GO:0003700">
    <property type="term" value="F:DNA-binding transcription factor activity"/>
    <property type="evidence" value="ECO:0007669"/>
    <property type="project" value="InterPro"/>
</dbReference>
<dbReference type="SMART" id="SM00345">
    <property type="entry name" value="HTH_GNTR"/>
    <property type="match status" value="1"/>
</dbReference>
<keyword evidence="7" id="KW-1185">Reference proteome</keyword>
<evidence type="ECO:0000256" key="2">
    <source>
        <dbReference type="ARBA" id="ARBA00023125"/>
    </source>
</evidence>
<dbReference type="AlphaFoldDB" id="A0A927JD27"/>
<keyword evidence="3" id="KW-0804">Transcription</keyword>
<proteinExistence type="predicted"/>
<evidence type="ECO:0000256" key="4">
    <source>
        <dbReference type="SAM" id="MobiDB-lite"/>
    </source>
</evidence>
<name>A0A927JD27_9ACTN</name>
<comment type="caution">
    <text evidence="6">The sequence shown here is derived from an EMBL/GenBank/DDBJ whole genome shotgun (WGS) entry which is preliminary data.</text>
</comment>
<evidence type="ECO:0000313" key="6">
    <source>
        <dbReference type="EMBL" id="MBD8506142.1"/>
    </source>
</evidence>
<dbReference type="EMBL" id="JACYWE010000003">
    <property type="protein sequence ID" value="MBD8506142.1"/>
    <property type="molecule type" value="Genomic_DNA"/>
</dbReference>
<dbReference type="Pfam" id="PF00392">
    <property type="entry name" value="GntR"/>
    <property type="match status" value="1"/>
</dbReference>
<protein>
    <submittedName>
        <fullName evidence="6">GntR family transcriptional regulator</fullName>
    </submittedName>
</protein>
<dbReference type="GO" id="GO:0003677">
    <property type="term" value="F:DNA binding"/>
    <property type="evidence" value="ECO:0007669"/>
    <property type="project" value="UniProtKB-KW"/>
</dbReference>
<feature type="domain" description="HTH gntR-type" evidence="5">
    <location>
        <begin position="11"/>
        <end position="79"/>
    </location>
</feature>
<evidence type="ECO:0000256" key="1">
    <source>
        <dbReference type="ARBA" id="ARBA00023015"/>
    </source>
</evidence>
<keyword evidence="1" id="KW-0805">Transcription regulation</keyword>
<organism evidence="6 7">
    <name type="scientific">Lolliginicoccus lacisalsi</name>
    <dbReference type="NCBI Taxonomy" id="2742202"/>
    <lineage>
        <taxon>Bacteria</taxon>
        <taxon>Bacillati</taxon>
        <taxon>Actinomycetota</taxon>
        <taxon>Actinomycetes</taxon>
        <taxon>Mycobacteriales</taxon>
        <taxon>Hoyosellaceae</taxon>
        <taxon>Lolliginicoccus</taxon>
    </lineage>
</organism>
<dbReference type="PROSITE" id="PS50949">
    <property type="entry name" value="HTH_GNTR"/>
    <property type="match status" value="1"/>
</dbReference>
<reference evidence="6" key="1">
    <citation type="submission" date="2020-09" db="EMBL/GenBank/DDBJ databases">
        <title>Hoyosella lacisalsi sp. nov., a halotolerant actinobacterium isolated from soil of Lake Gudzhirganskoe.</title>
        <authorList>
            <person name="Yang Q."/>
            <person name="Guo P.Y."/>
            <person name="Liu S.W."/>
            <person name="Li F.N."/>
            <person name="Sun C.H."/>
        </authorList>
    </citation>
    <scope>NUCLEOTIDE SEQUENCE</scope>
    <source>
        <strain evidence="6">G463</strain>
    </source>
</reference>
<dbReference type="CDD" id="cd07377">
    <property type="entry name" value="WHTH_GntR"/>
    <property type="match status" value="1"/>
</dbReference>
<dbReference type="SUPFAM" id="SSF46785">
    <property type="entry name" value="Winged helix' DNA-binding domain"/>
    <property type="match status" value="1"/>
</dbReference>
<dbReference type="PANTHER" id="PTHR38445:SF9">
    <property type="entry name" value="HTH-TYPE TRANSCRIPTIONAL REPRESSOR YTRA"/>
    <property type="match status" value="1"/>
</dbReference>
<feature type="compositionally biased region" description="Basic and acidic residues" evidence="4">
    <location>
        <begin position="128"/>
        <end position="148"/>
    </location>
</feature>
<sequence length="148" mass="15448">MLVSIDGGSALPPYEQIVCGVVDAVREGALIAGTKLPTVRALAGDLRISPNTVARAYRELEARGVIETHGRLGTFVAPGADPVRGRAESAATEFVAQLTGLGYGAAEIRILVDAALRGIDGSSVEDQAADRHDDRQDKKRADVGERGG</sequence>
<dbReference type="InterPro" id="IPR036388">
    <property type="entry name" value="WH-like_DNA-bd_sf"/>
</dbReference>
<keyword evidence="2" id="KW-0238">DNA-binding</keyword>
<gene>
    <name evidence="6" type="ORF">HT102_06565</name>
</gene>
<evidence type="ECO:0000256" key="3">
    <source>
        <dbReference type="ARBA" id="ARBA00023163"/>
    </source>
</evidence>
<accession>A0A927JD27</accession>
<dbReference type="InterPro" id="IPR036390">
    <property type="entry name" value="WH_DNA-bd_sf"/>
</dbReference>
<evidence type="ECO:0000259" key="5">
    <source>
        <dbReference type="PROSITE" id="PS50949"/>
    </source>
</evidence>
<dbReference type="InterPro" id="IPR000524">
    <property type="entry name" value="Tscrpt_reg_HTH_GntR"/>
</dbReference>
<dbReference type="Gene3D" id="1.10.10.10">
    <property type="entry name" value="Winged helix-like DNA-binding domain superfamily/Winged helix DNA-binding domain"/>
    <property type="match status" value="1"/>
</dbReference>
<dbReference type="Proteomes" id="UP000642993">
    <property type="component" value="Unassembled WGS sequence"/>
</dbReference>
<evidence type="ECO:0000313" key="7">
    <source>
        <dbReference type="Proteomes" id="UP000642993"/>
    </source>
</evidence>
<feature type="region of interest" description="Disordered" evidence="4">
    <location>
        <begin position="122"/>
        <end position="148"/>
    </location>
</feature>